<dbReference type="RefSeq" id="WP_002699420.1">
    <property type="nucleotide sequence ID" value="NZ_AAWS01000023.1"/>
</dbReference>
<evidence type="ECO:0000256" key="3">
    <source>
        <dbReference type="ARBA" id="ARBA00023082"/>
    </source>
</evidence>
<dbReference type="InterPro" id="IPR013325">
    <property type="entry name" value="RNA_pol_sigma_r2"/>
</dbReference>
<dbReference type="InterPro" id="IPR007627">
    <property type="entry name" value="RNA_pol_sigma70_r2"/>
</dbReference>
<dbReference type="PANTHER" id="PTHR43133:SF46">
    <property type="entry name" value="RNA POLYMERASE SIGMA-70 FACTOR ECF SUBFAMILY"/>
    <property type="match status" value="1"/>
</dbReference>
<evidence type="ECO:0000259" key="5">
    <source>
        <dbReference type="Pfam" id="PF04542"/>
    </source>
</evidence>
<dbReference type="InterPro" id="IPR039425">
    <property type="entry name" value="RNA_pol_sigma-70-like"/>
</dbReference>
<dbReference type="InterPro" id="IPR014284">
    <property type="entry name" value="RNA_pol_sigma-70_dom"/>
</dbReference>
<keyword evidence="8" id="KW-1185">Reference proteome</keyword>
<accession>A1ZQ30</accession>
<dbReference type="InterPro" id="IPR013324">
    <property type="entry name" value="RNA_pol_sigma_r3/r4-like"/>
</dbReference>
<dbReference type="NCBIfam" id="TIGR02937">
    <property type="entry name" value="sigma70-ECF"/>
    <property type="match status" value="1"/>
</dbReference>
<keyword evidence="4" id="KW-0804">Transcription</keyword>
<feature type="domain" description="RNA polymerase sigma-70 region 2" evidence="5">
    <location>
        <begin position="24"/>
        <end position="91"/>
    </location>
</feature>
<dbReference type="InterPro" id="IPR013249">
    <property type="entry name" value="RNA_pol_sigma70_r4_t2"/>
</dbReference>
<evidence type="ECO:0000313" key="8">
    <source>
        <dbReference type="Proteomes" id="UP000004095"/>
    </source>
</evidence>
<protein>
    <submittedName>
        <fullName evidence="7">RNA polymerase ECF-type sigma factor</fullName>
    </submittedName>
</protein>
<dbReference type="GO" id="GO:0006352">
    <property type="term" value="P:DNA-templated transcription initiation"/>
    <property type="evidence" value="ECO:0007669"/>
    <property type="project" value="InterPro"/>
</dbReference>
<keyword evidence="3" id="KW-0731">Sigma factor</keyword>
<comment type="caution">
    <text evidence="7">The sequence shown here is derived from an EMBL/GenBank/DDBJ whole genome shotgun (WGS) entry which is preliminary data.</text>
</comment>
<dbReference type="EMBL" id="AAWS01000023">
    <property type="protein sequence ID" value="EAY27439.1"/>
    <property type="molecule type" value="Genomic_DNA"/>
</dbReference>
<evidence type="ECO:0000256" key="1">
    <source>
        <dbReference type="ARBA" id="ARBA00010641"/>
    </source>
</evidence>
<dbReference type="SUPFAM" id="SSF88946">
    <property type="entry name" value="Sigma2 domain of RNA polymerase sigma factors"/>
    <property type="match status" value="1"/>
</dbReference>
<evidence type="ECO:0000256" key="2">
    <source>
        <dbReference type="ARBA" id="ARBA00023015"/>
    </source>
</evidence>
<dbReference type="AlphaFoldDB" id="A1ZQ30"/>
<dbReference type="Gene3D" id="1.10.1740.10">
    <property type="match status" value="1"/>
</dbReference>
<comment type="similarity">
    <text evidence="1">Belongs to the sigma-70 factor family. ECF subfamily.</text>
</comment>
<dbReference type="Proteomes" id="UP000004095">
    <property type="component" value="Unassembled WGS sequence"/>
</dbReference>
<name>A1ZQ30_MICM2</name>
<evidence type="ECO:0000313" key="7">
    <source>
        <dbReference type="EMBL" id="EAY27439.1"/>
    </source>
</evidence>
<dbReference type="GO" id="GO:0016987">
    <property type="term" value="F:sigma factor activity"/>
    <property type="evidence" value="ECO:0007669"/>
    <property type="project" value="UniProtKB-KW"/>
</dbReference>
<dbReference type="Gene3D" id="1.10.10.10">
    <property type="entry name" value="Winged helix-like DNA-binding domain superfamily/Winged helix DNA-binding domain"/>
    <property type="match status" value="1"/>
</dbReference>
<sequence>MDKSLEKEIIKGCRKKKSKSQEMLYKHFYGYAMSICLRYSYSKDEALEILNDSFMKVFKNIMKYNENLSFKSWLRRIIINTSIDYYRKNQKHRHTLNIEMARNEECRLDIIDDLSVNDILKLLNELPNQYRIIFNLYEIEGYSHKEIAEMLEIPESTSRTNLARAKKKLRVLFHQNFDYEIEYERAV</sequence>
<dbReference type="InterPro" id="IPR036388">
    <property type="entry name" value="WH-like_DNA-bd_sf"/>
</dbReference>
<dbReference type="Pfam" id="PF04542">
    <property type="entry name" value="Sigma70_r2"/>
    <property type="match status" value="1"/>
</dbReference>
<evidence type="ECO:0000256" key="4">
    <source>
        <dbReference type="ARBA" id="ARBA00023163"/>
    </source>
</evidence>
<evidence type="ECO:0000259" key="6">
    <source>
        <dbReference type="Pfam" id="PF08281"/>
    </source>
</evidence>
<dbReference type="GO" id="GO:0003677">
    <property type="term" value="F:DNA binding"/>
    <property type="evidence" value="ECO:0007669"/>
    <property type="project" value="InterPro"/>
</dbReference>
<proteinExistence type="inferred from homology"/>
<dbReference type="eggNOG" id="COG1595">
    <property type="taxonomic scope" value="Bacteria"/>
</dbReference>
<gene>
    <name evidence="7" type="ORF">M23134_06840</name>
</gene>
<reference evidence="7 8" key="1">
    <citation type="submission" date="2007-01" db="EMBL/GenBank/DDBJ databases">
        <authorList>
            <person name="Haygood M."/>
            <person name="Podell S."/>
            <person name="Anderson C."/>
            <person name="Hopkinson B."/>
            <person name="Roe K."/>
            <person name="Barbeau K."/>
            <person name="Gaasterland T."/>
            <person name="Ferriera S."/>
            <person name="Johnson J."/>
            <person name="Kravitz S."/>
            <person name="Beeson K."/>
            <person name="Sutton G."/>
            <person name="Rogers Y.-H."/>
            <person name="Friedman R."/>
            <person name="Frazier M."/>
            <person name="Venter J.C."/>
        </authorList>
    </citation>
    <scope>NUCLEOTIDE SEQUENCE [LARGE SCALE GENOMIC DNA]</scope>
    <source>
        <strain evidence="7 8">ATCC 23134</strain>
    </source>
</reference>
<feature type="domain" description="RNA polymerase sigma factor 70 region 4 type 2" evidence="6">
    <location>
        <begin position="118"/>
        <end position="169"/>
    </location>
</feature>
<keyword evidence="2" id="KW-0805">Transcription regulation</keyword>
<dbReference type="CDD" id="cd06171">
    <property type="entry name" value="Sigma70_r4"/>
    <property type="match status" value="1"/>
</dbReference>
<dbReference type="PANTHER" id="PTHR43133">
    <property type="entry name" value="RNA POLYMERASE ECF-TYPE SIGMA FACTO"/>
    <property type="match status" value="1"/>
</dbReference>
<dbReference type="Pfam" id="PF08281">
    <property type="entry name" value="Sigma70_r4_2"/>
    <property type="match status" value="1"/>
</dbReference>
<dbReference type="SUPFAM" id="SSF88659">
    <property type="entry name" value="Sigma3 and sigma4 domains of RNA polymerase sigma factors"/>
    <property type="match status" value="1"/>
</dbReference>
<organism evidence="7 8">
    <name type="scientific">Microscilla marina ATCC 23134</name>
    <dbReference type="NCBI Taxonomy" id="313606"/>
    <lineage>
        <taxon>Bacteria</taxon>
        <taxon>Pseudomonadati</taxon>
        <taxon>Bacteroidota</taxon>
        <taxon>Cytophagia</taxon>
        <taxon>Cytophagales</taxon>
        <taxon>Microscillaceae</taxon>
        <taxon>Microscilla</taxon>
    </lineage>
</organism>